<dbReference type="InterPro" id="IPR041516">
    <property type="entry name" value="LACTB2_WH"/>
</dbReference>
<evidence type="ECO:0000256" key="6">
    <source>
        <dbReference type="ARBA" id="ARBA00050605"/>
    </source>
</evidence>
<dbReference type="Proteomes" id="UP000800041">
    <property type="component" value="Unassembled WGS sequence"/>
</dbReference>
<evidence type="ECO:0000259" key="7">
    <source>
        <dbReference type="SMART" id="SM00849"/>
    </source>
</evidence>
<evidence type="ECO:0000313" key="9">
    <source>
        <dbReference type="Proteomes" id="UP000800041"/>
    </source>
</evidence>
<evidence type="ECO:0000313" key="8">
    <source>
        <dbReference type="EMBL" id="KAF1982020.1"/>
    </source>
</evidence>
<keyword evidence="3" id="KW-0479">Metal-binding</keyword>
<dbReference type="InterPro" id="IPR001279">
    <property type="entry name" value="Metallo-B-lactamas"/>
</dbReference>
<evidence type="ECO:0000256" key="3">
    <source>
        <dbReference type="ARBA" id="ARBA00022723"/>
    </source>
</evidence>
<dbReference type="GO" id="GO:0016787">
    <property type="term" value="F:hydrolase activity"/>
    <property type="evidence" value="ECO:0007669"/>
    <property type="project" value="UniProtKB-KW"/>
</dbReference>
<dbReference type="InterPro" id="IPR036388">
    <property type="entry name" value="WH-like_DNA-bd_sf"/>
</dbReference>
<gene>
    <name evidence="8" type="ORF">K402DRAFT_341205</name>
</gene>
<dbReference type="Pfam" id="PF00753">
    <property type="entry name" value="Lactamase_B"/>
    <property type="match status" value="2"/>
</dbReference>
<dbReference type="OrthoDB" id="17458at2759"/>
<evidence type="ECO:0000256" key="4">
    <source>
        <dbReference type="ARBA" id="ARBA00022801"/>
    </source>
</evidence>
<dbReference type="GO" id="GO:0046872">
    <property type="term" value="F:metal ion binding"/>
    <property type="evidence" value="ECO:0007669"/>
    <property type="project" value="UniProtKB-KW"/>
</dbReference>
<reference evidence="8" key="1">
    <citation type="journal article" date="2020" name="Stud. Mycol.">
        <title>101 Dothideomycetes genomes: a test case for predicting lifestyles and emergence of pathogens.</title>
        <authorList>
            <person name="Haridas S."/>
            <person name="Albert R."/>
            <person name="Binder M."/>
            <person name="Bloem J."/>
            <person name="Labutti K."/>
            <person name="Salamov A."/>
            <person name="Andreopoulos B."/>
            <person name="Baker S."/>
            <person name="Barry K."/>
            <person name="Bills G."/>
            <person name="Bluhm B."/>
            <person name="Cannon C."/>
            <person name="Castanera R."/>
            <person name="Culley D."/>
            <person name="Daum C."/>
            <person name="Ezra D."/>
            <person name="Gonzalez J."/>
            <person name="Henrissat B."/>
            <person name="Kuo A."/>
            <person name="Liang C."/>
            <person name="Lipzen A."/>
            <person name="Lutzoni F."/>
            <person name="Magnuson J."/>
            <person name="Mondo S."/>
            <person name="Nolan M."/>
            <person name="Ohm R."/>
            <person name="Pangilinan J."/>
            <person name="Park H.-J."/>
            <person name="Ramirez L."/>
            <person name="Alfaro M."/>
            <person name="Sun H."/>
            <person name="Tritt A."/>
            <person name="Yoshinaga Y."/>
            <person name="Zwiers L.-H."/>
            <person name="Turgeon B."/>
            <person name="Goodwin S."/>
            <person name="Spatafora J."/>
            <person name="Crous P."/>
            <person name="Grigoriev I."/>
        </authorList>
    </citation>
    <scope>NUCLEOTIDE SEQUENCE</scope>
    <source>
        <strain evidence="8">CBS 113979</strain>
    </source>
</reference>
<dbReference type="InterPro" id="IPR036866">
    <property type="entry name" value="RibonucZ/Hydroxyglut_hydro"/>
</dbReference>
<comment type="cofactor">
    <cofactor evidence="1">
        <name>Zn(2+)</name>
        <dbReference type="ChEBI" id="CHEBI:29105"/>
    </cofactor>
</comment>
<proteinExistence type="inferred from homology"/>
<organism evidence="8 9">
    <name type="scientific">Aulographum hederae CBS 113979</name>
    <dbReference type="NCBI Taxonomy" id="1176131"/>
    <lineage>
        <taxon>Eukaryota</taxon>
        <taxon>Fungi</taxon>
        <taxon>Dikarya</taxon>
        <taxon>Ascomycota</taxon>
        <taxon>Pezizomycotina</taxon>
        <taxon>Dothideomycetes</taxon>
        <taxon>Pleosporomycetidae</taxon>
        <taxon>Aulographales</taxon>
        <taxon>Aulographaceae</taxon>
    </lineage>
</organism>
<dbReference type="Pfam" id="PF17778">
    <property type="entry name" value="WHD_BLACT"/>
    <property type="match status" value="1"/>
</dbReference>
<evidence type="ECO:0000256" key="1">
    <source>
        <dbReference type="ARBA" id="ARBA00001947"/>
    </source>
</evidence>
<dbReference type="Gene3D" id="1.10.10.10">
    <property type="entry name" value="Winged helix-like DNA-binding domain superfamily/Winged helix DNA-binding domain"/>
    <property type="match status" value="1"/>
</dbReference>
<dbReference type="AlphaFoldDB" id="A0A6G1GMI1"/>
<dbReference type="PANTHER" id="PTHR23131:SF0">
    <property type="entry name" value="ENDORIBONUCLEASE LACTB2"/>
    <property type="match status" value="1"/>
</dbReference>
<name>A0A6G1GMI1_9PEZI</name>
<dbReference type="EMBL" id="ML977189">
    <property type="protein sequence ID" value="KAF1982020.1"/>
    <property type="molecule type" value="Genomic_DNA"/>
</dbReference>
<keyword evidence="4" id="KW-0378">Hydrolase</keyword>
<comment type="catalytic activity">
    <reaction evidence="6">
        <text>(3R)-atrochrysone 2-carbonyl-[ACP] + H2O = (3R)-atrochrysone 2-carboxylate + holo-[ACP] + H(+)</text>
        <dbReference type="Rhea" id="RHEA:64236"/>
        <dbReference type="Rhea" id="RHEA-COMP:9685"/>
        <dbReference type="Rhea" id="RHEA-COMP:20479"/>
        <dbReference type="ChEBI" id="CHEBI:15377"/>
        <dbReference type="ChEBI" id="CHEBI:15378"/>
        <dbReference type="ChEBI" id="CHEBI:64479"/>
        <dbReference type="ChEBI" id="CHEBI:234107"/>
        <dbReference type="ChEBI" id="CHEBI:234110"/>
    </reaction>
    <physiologicalReaction direction="left-to-right" evidence="6">
        <dbReference type="Rhea" id="RHEA:64237"/>
    </physiologicalReaction>
</comment>
<dbReference type="Gene3D" id="3.60.15.10">
    <property type="entry name" value="Ribonuclease Z/Hydroxyacylglutathione hydrolase-like"/>
    <property type="match status" value="1"/>
</dbReference>
<feature type="domain" description="Metallo-beta-lactamase" evidence="7">
    <location>
        <begin position="33"/>
        <end position="187"/>
    </location>
</feature>
<dbReference type="SUPFAM" id="SSF56281">
    <property type="entry name" value="Metallo-hydrolase/oxidoreductase"/>
    <property type="match status" value="1"/>
</dbReference>
<protein>
    <submittedName>
        <fullName evidence="8">Metallo-beta-lactamase domain-containing protein</fullName>
    </submittedName>
</protein>
<sequence length="282" mass="30994">MASPFPHLPDIERLSPRVVRVLGGNPSKFTLQGTNTYLVGQGPKRLLIDTGSGYPAWKASLKQALAQEKATIDRCILTHWHPDHVGGVLDLLEICPDTVVYKNQPREGDVNISDGQLFETDGATLKAFHSPGHTTDHMALVLPEEDAIFTGDNVLGHGTAVFEDLATYIDSLSRMSSLVSGRAYPAHGAVIENARSKMLDYIRHRKEREDQVVGILEQKRKEGTEGIASLDIVKMIYPDLGSDMWSPADRGIRLILAKLSGEGKVQHHESENIWAMNGKATL</sequence>
<dbReference type="FunFam" id="3.60.15.10:FF:000041">
    <property type="entry name" value="Metallo-beta-lactamase domain protein"/>
    <property type="match status" value="1"/>
</dbReference>
<keyword evidence="9" id="KW-1185">Reference proteome</keyword>
<dbReference type="SMART" id="SM00849">
    <property type="entry name" value="Lactamase_B"/>
    <property type="match status" value="1"/>
</dbReference>
<comment type="similarity">
    <text evidence="2">Belongs to the metallo-beta-lactamase superfamily. Glyoxalase II family.</text>
</comment>
<keyword evidence="5" id="KW-0862">Zinc</keyword>
<dbReference type="GO" id="GO:0044550">
    <property type="term" value="P:secondary metabolite biosynthetic process"/>
    <property type="evidence" value="ECO:0007669"/>
    <property type="project" value="UniProtKB-ARBA"/>
</dbReference>
<dbReference type="InterPro" id="IPR047921">
    <property type="entry name" value="LACTB2-like_MBL-fold"/>
</dbReference>
<dbReference type="CDD" id="cd07722">
    <property type="entry name" value="LACTB2-like_MBL-fold"/>
    <property type="match status" value="1"/>
</dbReference>
<dbReference type="InterPro" id="IPR050662">
    <property type="entry name" value="Sec-metab_biosynth-thioest"/>
</dbReference>
<accession>A0A6G1GMI1</accession>
<evidence type="ECO:0000256" key="2">
    <source>
        <dbReference type="ARBA" id="ARBA00006759"/>
    </source>
</evidence>
<dbReference type="PANTHER" id="PTHR23131">
    <property type="entry name" value="ENDORIBONUCLEASE LACTB2"/>
    <property type="match status" value="1"/>
</dbReference>
<evidence type="ECO:0000256" key="5">
    <source>
        <dbReference type="ARBA" id="ARBA00022833"/>
    </source>
</evidence>